<protein>
    <recommendedName>
        <fullName evidence="2">DUF6604 domain-containing protein</fullName>
    </recommendedName>
</protein>
<dbReference type="Pfam" id="PF20253">
    <property type="entry name" value="DUF6604"/>
    <property type="match status" value="1"/>
</dbReference>
<reference evidence="3 4" key="2">
    <citation type="submission" date="2021-10" db="EMBL/GenBank/DDBJ databases">
        <authorList>
            <person name="Piombo E."/>
        </authorList>
    </citation>
    <scope>NUCLEOTIDE SEQUENCE [LARGE SCALE GENOMIC DNA]</scope>
</reference>
<feature type="region of interest" description="Disordered" evidence="1">
    <location>
        <begin position="647"/>
        <end position="666"/>
    </location>
</feature>
<sequence>MLPSALVSVYQQYKADTDAIAGWLALTAKAANYSDHPLSPPATSTGRLKGKARALAKEQALKPKKVILPIRLFVPLAKYITSLKAPRILVPQSVINITERVIRQRSVFSSRLSHHGVNPSVEGDRSHSYFVDILQQVVHLFRQNAAQSPTTSAESIDSDEVGNRFASLQVEEPSQRFLNANSAKQPTAENNIVYEAEPQNDLDDAIAAYGMLLQDLNKIRDEIKQIWLSCSEGSIELTAAAIATNTGVDLARYLIDQVLPIFQLHGGVGEVAEAFALEFIQKQDLNDCDLDPEEIDEIVGEMMIVVNDFMTRLACCRDCADRNNEPWKPTPEPIQELLDKIEDEVASDTQLLEELVSNLHAVNWLAKGYLKVDEIMSGLQQMETTKTAPFYVCFALQVTLDIHHTLGDWCLEPAKHLDKELNFMIESIDQFYQDSANMSETMCKTCDCLKRLQKEIKDFQTDPTIESRKEFYNRMHHASEPSEERHRSMQLSPVLCGLTIFYFRASMHDLGFVEFGRQYTIKHAVHLYNALVKEGLMENPWGDMQLAENFYGRTNIFAGQKPENTRNYIKQLMIHEGMTVRGLSELFGILEGHSTSCEEPRTRGYRQKKWRKSPNRGAPVSAIFIERYYNRSKRIDYRPEDVHEIISRRRSDESPPSPNKGGRHSPHLLLQPLAEALTEESLEVAFPRLLMHKVCGEFLMQVKNQCVEIIEDELRKKLRGRELVMTILSWLIWDPVLGKELLSRAARIANEIVASGSGKRLVDVMETKFDLSREQLEEVCSKSKLAEDF</sequence>
<dbReference type="Proteomes" id="UP000754883">
    <property type="component" value="Unassembled WGS sequence"/>
</dbReference>
<comment type="caution">
    <text evidence="3">The sequence shown here is derived from an EMBL/GenBank/DDBJ whole genome shotgun (WGS) entry which is preliminary data.</text>
</comment>
<dbReference type="PANTHER" id="PTHR38795">
    <property type="entry name" value="DUF6604 DOMAIN-CONTAINING PROTEIN"/>
    <property type="match status" value="1"/>
</dbReference>
<proteinExistence type="predicted"/>
<dbReference type="PANTHER" id="PTHR38795:SF1">
    <property type="entry name" value="DUF6604 DOMAIN-CONTAINING PROTEIN"/>
    <property type="match status" value="1"/>
</dbReference>
<name>A0A9N9UQS2_9HYPO</name>
<organism evidence="3 4">
    <name type="scientific">Clonostachys byssicola</name>
    <dbReference type="NCBI Taxonomy" id="160290"/>
    <lineage>
        <taxon>Eukaryota</taxon>
        <taxon>Fungi</taxon>
        <taxon>Dikarya</taxon>
        <taxon>Ascomycota</taxon>
        <taxon>Pezizomycotina</taxon>
        <taxon>Sordariomycetes</taxon>
        <taxon>Hypocreomycetidae</taxon>
        <taxon>Hypocreales</taxon>
        <taxon>Bionectriaceae</taxon>
        <taxon>Clonostachys</taxon>
    </lineage>
</organism>
<dbReference type="AlphaFoldDB" id="A0A9N9UQS2"/>
<feature type="domain" description="DUF6604" evidence="2">
    <location>
        <begin position="11"/>
        <end position="259"/>
    </location>
</feature>
<dbReference type="EMBL" id="CABFNO020001536">
    <property type="protein sequence ID" value="CAG9995391.1"/>
    <property type="molecule type" value="Genomic_DNA"/>
</dbReference>
<dbReference type="InterPro" id="IPR046539">
    <property type="entry name" value="DUF6604"/>
</dbReference>
<reference evidence="4" key="1">
    <citation type="submission" date="2019-06" db="EMBL/GenBank/DDBJ databases">
        <authorList>
            <person name="Broberg M."/>
        </authorList>
    </citation>
    <scope>NUCLEOTIDE SEQUENCE [LARGE SCALE GENOMIC DNA]</scope>
</reference>
<dbReference type="OrthoDB" id="5238236at2759"/>
<evidence type="ECO:0000256" key="1">
    <source>
        <dbReference type="SAM" id="MobiDB-lite"/>
    </source>
</evidence>
<keyword evidence="4" id="KW-1185">Reference proteome</keyword>
<evidence type="ECO:0000313" key="3">
    <source>
        <dbReference type="EMBL" id="CAG9995391.1"/>
    </source>
</evidence>
<evidence type="ECO:0000259" key="2">
    <source>
        <dbReference type="Pfam" id="PF20253"/>
    </source>
</evidence>
<evidence type="ECO:0000313" key="4">
    <source>
        <dbReference type="Proteomes" id="UP000754883"/>
    </source>
</evidence>
<gene>
    <name evidence="3" type="ORF">CBYS24578_00003646</name>
</gene>
<accession>A0A9N9UQS2</accession>